<dbReference type="SUPFAM" id="SSF50978">
    <property type="entry name" value="WD40 repeat-like"/>
    <property type="match status" value="1"/>
</dbReference>
<dbReference type="InterPro" id="IPR015943">
    <property type="entry name" value="WD40/YVTN_repeat-like_dom_sf"/>
</dbReference>
<evidence type="ECO:0000256" key="2">
    <source>
        <dbReference type="ARBA" id="ARBA00022737"/>
    </source>
</evidence>
<dbReference type="RefSeq" id="XP_030948071.1">
    <property type="nucleotide sequence ID" value="XM_031092211.1"/>
</dbReference>
<dbReference type="KEGG" id="qlo:115972062"/>
<dbReference type="PANTHER" id="PTHR22844">
    <property type="entry name" value="F-BOX AND WD40 DOMAIN PROTEIN"/>
    <property type="match status" value="1"/>
</dbReference>
<dbReference type="InterPro" id="IPR001680">
    <property type="entry name" value="WD40_rpt"/>
</dbReference>
<dbReference type="Proteomes" id="UP000594261">
    <property type="component" value="Chromosome 12"/>
</dbReference>
<sequence length="451" mass="51662">MEYPGKRSLFSVMGKDTTRSPTHLSIETHQEMYEHDIQCSPEMACSPHNTMHGLIIAPPSPESPWTLSPLQTPSPSLLYHCIASLHRHEGTIYSIAASKEVVFTGSESNRIHAWRQPDCMERGYVKANCGEVRAILAYGNMLFTAHKDHRVRFWNFTVSDGCFQSKKVCSIPRRSSFLLFPRTNTQQHKHCVSCMAYYHAEGLLYTGSHDRTVKAWRVSDKKCVDSFVAHEDHVNAILVNQDDGCVFTCSSDGSVKIWRRVYREDSHTLTMTLKFQPSPMNALALSPSFNNNRFLYSGSSDGTINFWEKERMSYRFNHGGFLQGHRFAVLCLVTIEKLIFSGSEDTTIRIWRREEGSCYHECLAVLDGHRGPVKCLFACLEMEKVVMGFILYSSSLDQTFKVWRVKVLPDENVCYDYVDQSDSRTQKTEYEMSPVLSPSWVKKKLQGNYFQ</sequence>
<dbReference type="PROSITE" id="PS50082">
    <property type="entry name" value="WD_REPEATS_2"/>
    <property type="match status" value="4"/>
</dbReference>
<dbReference type="InterPro" id="IPR045182">
    <property type="entry name" value="JINGUBANG-like"/>
</dbReference>
<evidence type="ECO:0000313" key="4">
    <source>
        <dbReference type="EnsemblPlants" id="QL12p029125:mrna:CDS:1"/>
    </source>
</evidence>
<reference evidence="4 5" key="1">
    <citation type="journal article" date="2016" name="G3 (Bethesda)">
        <title>First Draft Assembly and Annotation of the Genome of a California Endemic Oak Quercus lobata Nee (Fagaceae).</title>
        <authorList>
            <person name="Sork V.L."/>
            <person name="Fitz-Gibbon S.T."/>
            <person name="Puiu D."/>
            <person name="Crepeau M."/>
            <person name="Gugger P.F."/>
            <person name="Sherman R."/>
            <person name="Stevens K."/>
            <person name="Langley C.H."/>
            <person name="Pellegrini M."/>
            <person name="Salzberg S.L."/>
        </authorList>
    </citation>
    <scope>NUCLEOTIDE SEQUENCE [LARGE SCALE GENOMIC DNA]</scope>
    <source>
        <strain evidence="4 5">cv. SW786</strain>
    </source>
</reference>
<dbReference type="PROSITE" id="PS50294">
    <property type="entry name" value="WD_REPEATS_REGION"/>
    <property type="match status" value="1"/>
</dbReference>
<dbReference type="Gene3D" id="2.130.10.10">
    <property type="entry name" value="YVTN repeat-like/Quinoprotein amine dehydrogenase"/>
    <property type="match status" value="3"/>
</dbReference>
<dbReference type="AlphaFoldDB" id="A0A7N2N449"/>
<dbReference type="EnsemblPlants" id="QL12p029125:mrna">
    <property type="protein sequence ID" value="QL12p029125:mrna:CDS:1"/>
    <property type="gene ID" value="QL12p029125"/>
</dbReference>
<organism evidence="4 5">
    <name type="scientific">Quercus lobata</name>
    <name type="common">Valley oak</name>
    <dbReference type="NCBI Taxonomy" id="97700"/>
    <lineage>
        <taxon>Eukaryota</taxon>
        <taxon>Viridiplantae</taxon>
        <taxon>Streptophyta</taxon>
        <taxon>Embryophyta</taxon>
        <taxon>Tracheophyta</taxon>
        <taxon>Spermatophyta</taxon>
        <taxon>Magnoliopsida</taxon>
        <taxon>eudicotyledons</taxon>
        <taxon>Gunneridae</taxon>
        <taxon>Pentapetalae</taxon>
        <taxon>rosids</taxon>
        <taxon>fabids</taxon>
        <taxon>Fagales</taxon>
        <taxon>Fagaceae</taxon>
        <taxon>Quercus</taxon>
    </lineage>
</organism>
<evidence type="ECO:0000313" key="5">
    <source>
        <dbReference type="Proteomes" id="UP000594261"/>
    </source>
</evidence>
<gene>
    <name evidence="4" type="primary">LOC115972062</name>
</gene>
<dbReference type="InterPro" id="IPR036322">
    <property type="entry name" value="WD40_repeat_dom_sf"/>
</dbReference>
<feature type="repeat" description="WD" evidence="3">
    <location>
        <begin position="185"/>
        <end position="226"/>
    </location>
</feature>
<protein>
    <submittedName>
        <fullName evidence="4">Uncharacterized protein</fullName>
    </submittedName>
</protein>
<dbReference type="SMART" id="SM00320">
    <property type="entry name" value="WD40"/>
    <property type="match status" value="7"/>
</dbReference>
<dbReference type="GeneID" id="115972062"/>
<dbReference type="InterPro" id="IPR020472">
    <property type="entry name" value="WD40_PAC1"/>
</dbReference>
<dbReference type="OrthoDB" id="190105at2759"/>
<name>A0A7N2N449_QUELO</name>
<feature type="repeat" description="WD" evidence="3">
    <location>
        <begin position="227"/>
        <end position="258"/>
    </location>
</feature>
<dbReference type="PRINTS" id="PR00320">
    <property type="entry name" value="GPROTEINBRPT"/>
</dbReference>
<keyword evidence="1 3" id="KW-0853">WD repeat</keyword>
<dbReference type="InParanoid" id="A0A7N2N449"/>
<dbReference type="Pfam" id="PF00400">
    <property type="entry name" value="WD40"/>
    <property type="match status" value="5"/>
</dbReference>
<dbReference type="EMBL" id="LRBV02000012">
    <property type="status" value="NOT_ANNOTATED_CDS"/>
    <property type="molecule type" value="Genomic_DNA"/>
</dbReference>
<evidence type="ECO:0000256" key="3">
    <source>
        <dbReference type="PROSITE-ProRule" id="PRU00221"/>
    </source>
</evidence>
<proteinExistence type="predicted"/>
<feature type="repeat" description="WD" evidence="3">
    <location>
        <begin position="273"/>
        <end position="308"/>
    </location>
</feature>
<dbReference type="OMA" id="CYHECLA"/>
<dbReference type="CDD" id="cd00200">
    <property type="entry name" value="WD40"/>
    <property type="match status" value="1"/>
</dbReference>
<keyword evidence="2" id="KW-0677">Repeat</keyword>
<dbReference type="Gramene" id="QL12p029125:mrna">
    <property type="protein sequence ID" value="QL12p029125:mrna:CDS:1"/>
    <property type="gene ID" value="QL12p029125"/>
</dbReference>
<accession>A0A7N2N449</accession>
<reference evidence="4" key="2">
    <citation type="submission" date="2021-01" db="UniProtKB">
        <authorList>
            <consortium name="EnsemblPlants"/>
        </authorList>
    </citation>
    <scope>IDENTIFICATION</scope>
</reference>
<dbReference type="PANTHER" id="PTHR22844:SF213">
    <property type="entry name" value="OS01G0232200 PROTEIN"/>
    <property type="match status" value="1"/>
</dbReference>
<feature type="repeat" description="WD" evidence="3">
    <location>
        <begin position="322"/>
        <end position="361"/>
    </location>
</feature>
<keyword evidence="5" id="KW-1185">Reference proteome</keyword>
<evidence type="ECO:0000256" key="1">
    <source>
        <dbReference type="ARBA" id="ARBA00022574"/>
    </source>
</evidence>